<evidence type="ECO:0000313" key="3">
    <source>
        <dbReference type="Proteomes" id="UP000014629"/>
    </source>
</evidence>
<proteinExistence type="predicted"/>
<keyword evidence="3" id="KW-1185">Reference proteome</keyword>
<organism evidence="2 3">
    <name type="scientific">Streptomyces aurantiacus JA 4570</name>
    <dbReference type="NCBI Taxonomy" id="1286094"/>
    <lineage>
        <taxon>Bacteria</taxon>
        <taxon>Bacillati</taxon>
        <taxon>Actinomycetota</taxon>
        <taxon>Actinomycetes</taxon>
        <taxon>Kitasatosporales</taxon>
        <taxon>Streptomycetaceae</taxon>
        <taxon>Streptomyces</taxon>
        <taxon>Streptomyces aurantiacus group</taxon>
    </lineage>
</organism>
<feature type="region of interest" description="Disordered" evidence="1">
    <location>
        <begin position="1"/>
        <end position="20"/>
    </location>
</feature>
<sequence length="40" mass="4593">MTSDRRGTNARLPARRAPQPMGYVRLKCRDERLRAVPPVT</sequence>
<gene>
    <name evidence="2" type="ORF">STRAU_2417</name>
</gene>
<reference evidence="2 3" key="1">
    <citation type="submission" date="2013-02" db="EMBL/GenBank/DDBJ databases">
        <title>Draft Genome Sequence of Streptomyces aurantiacus, Which Produces Setomimycin.</title>
        <authorList>
            <person name="Gruening B.A."/>
            <person name="Praeg A."/>
            <person name="Erxleben A."/>
            <person name="Guenther S."/>
            <person name="Mueller M."/>
        </authorList>
    </citation>
    <scope>NUCLEOTIDE SEQUENCE [LARGE SCALE GENOMIC DNA]</scope>
    <source>
        <strain evidence="2 3">JA 4570</strain>
    </source>
</reference>
<accession>S4A1H5</accession>
<dbReference type="Proteomes" id="UP000014629">
    <property type="component" value="Unassembled WGS sequence"/>
</dbReference>
<comment type="caution">
    <text evidence="2">The sequence shown here is derived from an EMBL/GenBank/DDBJ whole genome shotgun (WGS) entry which is preliminary data.</text>
</comment>
<evidence type="ECO:0000256" key="1">
    <source>
        <dbReference type="SAM" id="MobiDB-lite"/>
    </source>
</evidence>
<name>S4A1H5_9ACTN</name>
<dbReference type="EMBL" id="AOPZ01000088">
    <property type="protein sequence ID" value="EPH44535.1"/>
    <property type="molecule type" value="Genomic_DNA"/>
</dbReference>
<dbReference type="AlphaFoldDB" id="S4A1H5"/>
<protein>
    <submittedName>
        <fullName evidence="2">Uncharacterized protein</fullName>
    </submittedName>
</protein>
<dbReference type="PATRIC" id="fig|1286094.4.peg.2388"/>
<evidence type="ECO:0000313" key="2">
    <source>
        <dbReference type="EMBL" id="EPH44535.1"/>
    </source>
</evidence>